<gene>
    <name evidence="10" type="ordered locus">DEHA2A07150g</name>
</gene>
<keyword evidence="4" id="KW-0507">mRNA processing</keyword>
<evidence type="ECO:0000313" key="11">
    <source>
        <dbReference type="Proteomes" id="UP000000599"/>
    </source>
</evidence>
<dbReference type="VEuPathDB" id="FungiDB:DEHA2A07150g"/>
<dbReference type="OMA" id="RRWIISI"/>
<evidence type="ECO:0000256" key="3">
    <source>
        <dbReference type="ARBA" id="ARBA00018242"/>
    </source>
</evidence>
<protein>
    <recommendedName>
        <fullName evidence="3">Pre-mRNA-splicing factor 18</fullName>
    </recommendedName>
</protein>
<dbReference type="AlphaFoldDB" id="Q6BYT3"/>
<feature type="region of interest" description="Disordered" evidence="8">
    <location>
        <begin position="163"/>
        <end position="183"/>
    </location>
</feature>
<dbReference type="eggNOG" id="KOG2808">
    <property type="taxonomic scope" value="Eukaryota"/>
</dbReference>
<dbReference type="GO" id="GO:0005682">
    <property type="term" value="C:U5 snRNP"/>
    <property type="evidence" value="ECO:0007669"/>
    <property type="project" value="TreeGrafter"/>
</dbReference>
<comment type="similarity">
    <text evidence="2">Belongs to the PRP18 family.</text>
</comment>
<dbReference type="InterPro" id="IPR004098">
    <property type="entry name" value="Prp18"/>
</dbReference>
<reference evidence="10 11" key="1">
    <citation type="journal article" date="2004" name="Nature">
        <title>Genome evolution in yeasts.</title>
        <authorList>
            <consortium name="Genolevures"/>
            <person name="Dujon B."/>
            <person name="Sherman D."/>
            <person name="Fischer G."/>
            <person name="Durrens P."/>
            <person name="Casaregola S."/>
            <person name="Lafontaine I."/>
            <person name="de Montigny J."/>
            <person name="Marck C."/>
            <person name="Neuveglise C."/>
            <person name="Talla E."/>
            <person name="Goffard N."/>
            <person name="Frangeul L."/>
            <person name="Aigle M."/>
            <person name="Anthouard V."/>
            <person name="Babour A."/>
            <person name="Barbe V."/>
            <person name="Barnay S."/>
            <person name="Blanchin S."/>
            <person name="Beckerich J.M."/>
            <person name="Beyne E."/>
            <person name="Bleykasten C."/>
            <person name="Boisrame A."/>
            <person name="Boyer J."/>
            <person name="Cattolico L."/>
            <person name="Confanioleri F."/>
            <person name="de Daruvar A."/>
            <person name="Despons L."/>
            <person name="Fabre E."/>
            <person name="Fairhead C."/>
            <person name="Ferry-Dumazet H."/>
            <person name="Groppi A."/>
            <person name="Hantraye F."/>
            <person name="Hennequin C."/>
            <person name="Jauniaux N."/>
            <person name="Joyet P."/>
            <person name="Kachouri R."/>
            <person name="Kerrest A."/>
            <person name="Koszul R."/>
            <person name="Lemaire M."/>
            <person name="Lesur I."/>
            <person name="Ma L."/>
            <person name="Muller H."/>
            <person name="Nicaud J.M."/>
            <person name="Nikolski M."/>
            <person name="Oztas S."/>
            <person name="Ozier-Kalogeropoulos O."/>
            <person name="Pellenz S."/>
            <person name="Potier S."/>
            <person name="Richard G.F."/>
            <person name="Straub M.L."/>
            <person name="Suleau A."/>
            <person name="Swennene D."/>
            <person name="Tekaia F."/>
            <person name="Wesolowski-Louvel M."/>
            <person name="Westhof E."/>
            <person name="Wirth B."/>
            <person name="Zeniou-Meyer M."/>
            <person name="Zivanovic I."/>
            <person name="Bolotin-Fukuhara M."/>
            <person name="Thierry A."/>
            <person name="Bouchier C."/>
            <person name="Caudron B."/>
            <person name="Scarpelli C."/>
            <person name="Gaillardin C."/>
            <person name="Weissenbach J."/>
            <person name="Wincker P."/>
            <person name="Souciet J.L."/>
        </authorList>
    </citation>
    <scope>NUCLEOTIDE SEQUENCE [LARGE SCALE GENOMIC DNA]</scope>
    <source>
        <strain evidence="11">ATCC 36239 / CBS 767 / BCRC 21394 / JCM 1990 / NBRC 0083 / IGC 2968</strain>
    </source>
</reference>
<keyword evidence="6" id="KW-0508">mRNA splicing</keyword>
<evidence type="ECO:0000256" key="5">
    <source>
        <dbReference type="ARBA" id="ARBA00022728"/>
    </source>
</evidence>
<evidence type="ECO:0000256" key="2">
    <source>
        <dbReference type="ARBA" id="ARBA00008137"/>
    </source>
</evidence>
<dbReference type="SUPFAM" id="SSF47938">
    <property type="entry name" value="Functional domain of the splicing factor Prp18"/>
    <property type="match status" value="1"/>
</dbReference>
<dbReference type="KEGG" id="dha:DEHA2A07150g"/>
<dbReference type="GO" id="GO:0046540">
    <property type="term" value="C:U4/U6 x U5 tri-snRNP complex"/>
    <property type="evidence" value="ECO:0007669"/>
    <property type="project" value="TreeGrafter"/>
</dbReference>
<proteinExistence type="inferred from homology"/>
<keyword evidence="5" id="KW-0747">Spliceosome</keyword>
<evidence type="ECO:0000256" key="6">
    <source>
        <dbReference type="ARBA" id="ARBA00023187"/>
    </source>
</evidence>
<name>Q6BYT3_DEBHA</name>
<dbReference type="PANTHER" id="PTHR13007:SF19">
    <property type="entry name" value="PRE-MRNA-SPLICING FACTOR 18"/>
    <property type="match status" value="1"/>
</dbReference>
<evidence type="ECO:0000256" key="1">
    <source>
        <dbReference type="ARBA" id="ARBA00004123"/>
    </source>
</evidence>
<dbReference type="InterPro" id="IPR039979">
    <property type="entry name" value="PRPF18"/>
</dbReference>
<feature type="region of interest" description="Disordered" evidence="8">
    <location>
        <begin position="35"/>
        <end position="57"/>
    </location>
</feature>
<dbReference type="PANTHER" id="PTHR13007">
    <property type="entry name" value="PRE-MRNA SPLICING FACTOR-RELATED"/>
    <property type="match status" value="1"/>
</dbReference>
<evidence type="ECO:0000256" key="7">
    <source>
        <dbReference type="ARBA" id="ARBA00023242"/>
    </source>
</evidence>
<dbReference type="HOGENOM" id="CLU_081028_0_0_1"/>
<dbReference type="Pfam" id="PF02840">
    <property type="entry name" value="Prp18"/>
    <property type="match status" value="1"/>
</dbReference>
<comment type="subcellular location">
    <subcellularLocation>
        <location evidence="1">Nucleus</location>
    </subcellularLocation>
</comment>
<evidence type="ECO:0000313" key="10">
    <source>
        <dbReference type="EMBL" id="CAG84592.2"/>
    </source>
</evidence>
<dbReference type="OrthoDB" id="10261918at2759"/>
<dbReference type="EMBL" id="CR382133">
    <property type="protein sequence ID" value="CAG84592.2"/>
    <property type="molecule type" value="Genomic_DNA"/>
</dbReference>
<accession>Q6BYT3</accession>
<dbReference type="GO" id="GO:0071021">
    <property type="term" value="C:U2-type post-spliceosomal complex"/>
    <property type="evidence" value="ECO:0007669"/>
    <property type="project" value="TreeGrafter"/>
</dbReference>
<dbReference type="FunCoup" id="Q6BYT3">
    <property type="interactions" value="564"/>
</dbReference>
<keyword evidence="7" id="KW-0539">Nucleus</keyword>
<feature type="domain" description="Prp18" evidence="9">
    <location>
        <begin position="145"/>
        <end position="298"/>
    </location>
</feature>
<dbReference type="InParanoid" id="Q6BYT3"/>
<sequence length="299" mass="34681">MDFSSLLSKEIDKKRKLADETKKNKKVKAEDEVNIIEADTVPRATNSDTSEKNNRQVYTPEETTLINSISDEQLDAKLEQLGERCNTGSTKLDKIRKVEVLLRLQKKNEVYRIQLEKEEATDRTIKLEDIASSDAREKLHTQVRMYVKYMVKEWENDVQSKTEGFSSIRDDEEREGEEESVARQSSMLLDTKKDLVRLLYKLRTQKLTDSMSTSLCTIMYYLQVRDYRRANESYMKLSIGNVAWPIGVKGVGIHERSAASKITGENKQNSANIMLDDKTRRWITAIKRLISFAERKWPI</sequence>
<organism evidence="10 11">
    <name type="scientific">Debaryomyces hansenii (strain ATCC 36239 / CBS 767 / BCRC 21394 / JCM 1990 / NBRC 0083 / IGC 2968)</name>
    <name type="common">Yeast</name>
    <name type="synonym">Torulaspora hansenii</name>
    <dbReference type="NCBI Taxonomy" id="284592"/>
    <lineage>
        <taxon>Eukaryota</taxon>
        <taxon>Fungi</taxon>
        <taxon>Dikarya</taxon>
        <taxon>Ascomycota</taxon>
        <taxon>Saccharomycotina</taxon>
        <taxon>Pichiomycetes</taxon>
        <taxon>Debaryomycetaceae</taxon>
        <taxon>Debaryomyces</taxon>
    </lineage>
</organism>
<dbReference type="STRING" id="284592.Q6BYT3"/>
<evidence type="ECO:0000259" key="9">
    <source>
        <dbReference type="Pfam" id="PF02840"/>
    </source>
</evidence>
<feature type="compositionally biased region" description="Acidic residues" evidence="8">
    <location>
        <begin position="170"/>
        <end position="179"/>
    </location>
</feature>
<keyword evidence="11" id="KW-1185">Reference proteome</keyword>
<evidence type="ECO:0000256" key="4">
    <source>
        <dbReference type="ARBA" id="ARBA00022664"/>
    </source>
</evidence>
<dbReference type="Proteomes" id="UP000000599">
    <property type="component" value="Chromosome A"/>
</dbReference>
<dbReference type="RefSeq" id="XP_456636.2">
    <property type="nucleotide sequence ID" value="XM_456636.1"/>
</dbReference>
<dbReference type="Gene3D" id="1.20.940.10">
    <property type="entry name" value="Functional domain of the splicing factor Prp18"/>
    <property type="match status" value="1"/>
</dbReference>
<dbReference type="GO" id="GO:0000350">
    <property type="term" value="P:generation of catalytic spliceosome for second transesterification step"/>
    <property type="evidence" value="ECO:0007669"/>
    <property type="project" value="TreeGrafter"/>
</dbReference>
<dbReference type="GeneID" id="2899781"/>
<evidence type="ECO:0000256" key="8">
    <source>
        <dbReference type="SAM" id="MobiDB-lite"/>
    </source>
</evidence>